<dbReference type="AlphaFoldDB" id="A0AA87B7T6"/>
<dbReference type="InterPro" id="IPR040274">
    <property type="entry name" value="CLE27/CLE43"/>
</dbReference>
<dbReference type="Gramene" id="rna-AYBTSS11_LOCUS29704">
    <property type="protein sequence ID" value="CAJ1977538.1"/>
    <property type="gene ID" value="gene-AYBTSS11_LOCUS29704"/>
</dbReference>
<dbReference type="Gramene" id="rna-AYBTSS11_LOCUS29709">
    <property type="protein sequence ID" value="CAJ1977542.1"/>
    <property type="gene ID" value="gene-AYBTSS11_LOCUS29709"/>
</dbReference>
<dbReference type="Proteomes" id="UP001189624">
    <property type="component" value="Chromosome 10"/>
</dbReference>
<dbReference type="PANTHER" id="PTHR37184:SF2">
    <property type="entry name" value="CLAVATA3_ESR (CLE)-RELATED PROTEIN 43"/>
    <property type="match status" value="1"/>
</dbReference>
<feature type="chain" id="PRO_5041851617" evidence="2">
    <location>
        <begin position="32"/>
        <end position="97"/>
    </location>
</feature>
<gene>
    <name evidence="3" type="ORF">AYBTSS11_LOCUS29704</name>
    <name evidence="4" type="ORF">AYBTSS11_LOCUS29709</name>
</gene>
<protein>
    <submittedName>
        <fullName evidence="3">Uncharacterized protein</fullName>
    </submittedName>
</protein>
<reference evidence="3" key="1">
    <citation type="submission" date="2023-10" db="EMBL/GenBank/DDBJ databases">
        <authorList>
            <person name="Domelevo Entfellner J.-B."/>
        </authorList>
    </citation>
    <scope>NUCLEOTIDE SEQUENCE</scope>
</reference>
<evidence type="ECO:0000313" key="4">
    <source>
        <dbReference type="EMBL" id="CAJ1977542.1"/>
    </source>
</evidence>
<evidence type="ECO:0000313" key="5">
    <source>
        <dbReference type="Proteomes" id="UP001189624"/>
    </source>
</evidence>
<dbReference type="EMBL" id="OY731407">
    <property type="protein sequence ID" value="CAJ1977538.1"/>
    <property type="molecule type" value="Genomic_DNA"/>
</dbReference>
<evidence type="ECO:0000256" key="2">
    <source>
        <dbReference type="SAM" id="SignalP"/>
    </source>
</evidence>
<evidence type="ECO:0000256" key="1">
    <source>
        <dbReference type="SAM" id="MobiDB-lite"/>
    </source>
</evidence>
<dbReference type="EMBL" id="OY731407">
    <property type="protein sequence ID" value="CAJ1977542.1"/>
    <property type="molecule type" value="Genomic_DNA"/>
</dbReference>
<organism evidence="3 5">
    <name type="scientific">Sphenostylis stenocarpa</name>
    <dbReference type="NCBI Taxonomy" id="92480"/>
    <lineage>
        <taxon>Eukaryota</taxon>
        <taxon>Viridiplantae</taxon>
        <taxon>Streptophyta</taxon>
        <taxon>Embryophyta</taxon>
        <taxon>Tracheophyta</taxon>
        <taxon>Spermatophyta</taxon>
        <taxon>Magnoliopsida</taxon>
        <taxon>eudicotyledons</taxon>
        <taxon>Gunneridae</taxon>
        <taxon>Pentapetalae</taxon>
        <taxon>rosids</taxon>
        <taxon>fabids</taxon>
        <taxon>Fabales</taxon>
        <taxon>Fabaceae</taxon>
        <taxon>Papilionoideae</taxon>
        <taxon>50 kb inversion clade</taxon>
        <taxon>NPAAA clade</taxon>
        <taxon>indigoferoid/millettioid clade</taxon>
        <taxon>Phaseoleae</taxon>
        <taxon>Sphenostylis</taxon>
    </lineage>
</organism>
<sequence>MLVAGGRRVLYACVLLMLVALHMCHTSQVEGIRVFPGNAVPNVKFSHGNMNISNKRKEDLFNKYFNGRTHLGPSNTTRKGFDETKRRVPSCPDPLHN</sequence>
<accession>A0AA87B7T6</accession>
<keyword evidence="5" id="KW-1185">Reference proteome</keyword>
<feature type="signal peptide" evidence="2">
    <location>
        <begin position="1"/>
        <end position="31"/>
    </location>
</feature>
<evidence type="ECO:0000313" key="3">
    <source>
        <dbReference type="EMBL" id="CAJ1977538.1"/>
    </source>
</evidence>
<dbReference type="PANTHER" id="PTHR37184">
    <property type="entry name" value="CLAVATA3/ESR (CLE)-RELATED PROTEIN 27"/>
    <property type="match status" value="1"/>
</dbReference>
<proteinExistence type="predicted"/>
<name>A0AA87B7T6_9FABA</name>
<feature type="region of interest" description="Disordered" evidence="1">
    <location>
        <begin position="70"/>
        <end position="97"/>
    </location>
</feature>
<keyword evidence="2" id="KW-0732">Signal</keyword>